<reference evidence="12" key="1">
    <citation type="submission" date="2021-03" db="EMBL/GenBank/DDBJ databases">
        <title>Antimicrobial resistance genes in bacteria isolated from Japanese honey, and their potential for conferring macrolide and lincosamide resistance in the American foulbrood pathogen Paenibacillus larvae.</title>
        <authorList>
            <person name="Okamoto M."/>
            <person name="Kumagai M."/>
            <person name="Kanamori H."/>
            <person name="Takamatsu D."/>
        </authorList>
    </citation>
    <scope>NUCLEOTIDE SEQUENCE</scope>
    <source>
        <strain evidence="12">J40TS1</strain>
    </source>
</reference>
<organism evidence="12 13">
    <name type="scientific">Paenibacillus montaniterrae</name>
    <dbReference type="NCBI Taxonomy" id="429341"/>
    <lineage>
        <taxon>Bacteria</taxon>
        <taxon>Bacillati</taxon>
        <taxon>Bacillota</taxon>
        <taxon>Bacilli</taxon>
        <taxon>Bacillales</taxon>
        <taxon>Paenibacillaceae</taxon>
        <taxon>Paenibacillus</taxon>
    </lineage>
</organism>
<evidence type="ECO:0000256" key="1">
    <source>
        <dbReference type="ARBA" id="ARBA00023002"/>
    </source>
</evidence>
<dbReference type="RefSeq" id="WP_213513662.1">
    <property type="nucleotide sequence ID" value="NZ_BOSE01000001.1"/>
</dbReference>
<dbReference type="GO" id="GO:0030267">
    <property type="term" value="F:glyoxylate reductase (NADPH) activity"/>
    <property type="evidence" value="ECO:0007669"/>
    <property type="project" value="UniProtKB-EC"/>
</dbReference>
<dbReference type="FunFam" id="3.40.50.720:FF:000026">
    <property type="entry name" value="Glyoxylate/hydroxypyruvate reductase B"/>
    <property type="match status" value="1"/>
</dbReference>
<gene>
    <name evidence="12" type="ORF">J40TS1_11010</name>
</gene>
<evidence type="ECO:0000256" key="8">
    <source>
        <dbReference type="ARBA" id="ARBA00073362"/>
    </source>
</evidence>
<evidence type="ECO:0000256" key="7">
    <source>
        <dbReference type="ARBA" id="ARBA00066674"/>
    </source>
</evidence>
<dbReference type="InterPro" id="IPR050223">
    <property type="entry name" value="D-isomer_2-hydroxyacid_DH"/>
</dbReference>
<comment type="catalytic activity">
    <reaction evidence="3">
        <text>(R)-glycerate + NADP(+) = 3-hydroxypyruvate + NADPH + H(+)</text>
        <dbReference type="Rhea" id="RHEA:18657"/>
        <dbReference type="ChEBI" id="CHEBI:15378"/>
        <dbReference type="ChEBI" id="CHEBI:16659"/>
        <dbReference type="ChEBI" id="CHEBI:17180"/>
        <dbReference type="ChEBI" id="CHEBI:57783"/>
        <dbReference type="ChEBI" id="CHEBI:58349"/>
        <dbReference type="EC" id="1.1.1.81"/>
    </reaction>
</comment>
<dbReference type="Pfam" id="PF02826">
    <property type="entry name" value="2-Hacid_dh_C"/>
    <property type="match status" value="1"/>
</dbReference>
<feature type="domain" description="D-isomer specific 2-hydroxyacid dehydrogenase NAD-binding" evidence="11">
    <location>
        <begin position="109"/>
        <end position="288"/>
    </location>
</feature>
<protein>
    <recommendedName>
        <fullName evidence="8">Glyoxylate/hydroxypyruvate reductase B</fullName>
        <ecNumber evidence="6">1.1.1.79</ecNumber>
        <ecNumber evidence="7">1.1.1.81</ecNumber>
    </recommendedName>
</protein>
<dbReference type="GO" id="GO:0051287">
    <property type="term" value="F:NAD binding"/>
    <property type="evidence" value="ECO:0007669"/>
    <property type="project" value="InterPro"/>
</dbReference>
<evidence type="ECO:0000259" key="10">
    <source>
        <dbReference type="Pfam" id="PF00389"/>
    </source>
</evidence>
<evidence type="ECO:0000256" key="6">
    <source>
        <dbReference type="ARBA" id="ARBA00066661"/>
    </source>
</evidence>
<dbReference type="Gene3D" id="3.40.50.720">
    <property type="entry name" value="NAD(P)-binding Rossmann-like Domain"/>
    <property type="match status" value="2"/>
</dbReference>
<accession>A0A920CXV7</accession>
<evidence type="ECO:0000256" key="3">
    <source>
        <dbReference type="ARBA" id="ARBA00052239"/>
    </source>
</evidence>
<dbReference type="AlphaFoldDB" id="A0A920CXV7"/>
<dbReference type="InterPro" id="IPR006140">
    <property type="entry name" value="D-isomer_DH_NAD-bd"/>
</dbReference>
<dbReference type="SUPFAM" id="SSF51735">
    <property type="entry name" value="NAD(P)-binding Rossmann-fold domains"/>
    <property type="match status" value="1"/>
</dbReference>
<dbReference type="InterPro" id="IPR006139">
    <property type="entry name" value="D-isomer_2_OHA_DH_cat_dom"/>
</dbReference>
<keyword evidence="13" id="KW-1185">Reference proteome</keyword>
<dbReference type="PANTHER" id="PTHR10996:SF283">
    <property type="entry name" value="GLYOXYLATE_HYDROXYPYRUVATE REDUCTASE B"/>
    <property type="match status" value="1"/>
</dbReference>
<dbReference type="EMBL" id="BOSE01000001">
    <property type="protein sequence ID" value="GIP15459.1"/>
    <property type="molecule type" value="Genomic_DNA"/>
</dbReference>
<evidence type="ECO:0000256" key="9">
    <source>
        <dbReference type="RuleBase" id="RU003719"/>
    </source>
</evidence>
<dbReference type="Pfam" id="PF00389">
    <property type="entry name" value="2-Hacid_dh"/>
    <property type="match status" value="1"/>
</dbReference>
<comment type="catalytic activity">
    <reaction evidence="4">
        <text>glycolate + NADP(+) = glyoxylate + NADPH + H(+)</text>
        <dbReference type="Rhea" id="RHEA:10992"/>
        <dbReference type="ChEBI" id="CHEBI:15378"/>
        <dbReference type="ChEBI" id="CHEBI:29805"/>
        <dbReference type="ChEBI" id="CHEBI:36655"/>
        <dbReference type="ChEBI" id="CHEBI:57783"/>
        <dbReference type="ChEBI" id="CHEBI:58349"/>
        <dbReference type="EC" id="1.1.1.79"/>
    </reaction>
</comment>
<dbReference type="SUPFAM" id="SSF52283">
    <property type="entry name" value="Formate/glycerate dehydrogenase catalytic domain-like"/>
    <property type="match status" value="1"/>
</dbReference>
<keyword evidence="1 9" id="KW-0560">Oxidoreductase</keyword>
<dbReference type="PANTHER" id="PTHR10996">
    <property type="entry name" value="2-HYDROXYACID DEHYDROGENASE-RELATED"/>
    <property type="match status" value="1"/>
</dbReference>
<name>A0A920CXV7_9BACL</name>
<dbReference type="EC" id="1.1.1.81" evidence="7"/>
<dbReference type="Proteomes" id="UP000683139">
    <property type="component" value="Unassembled WGS sequence"/>
</dbReference>
<comment type="caution">
    <text evidence="12">The sequence shown here is derived from an EMBL/GenBank/DDBJ whole genome shotgun (WGS) entry which is preliminary data.</text>
</comment>
<sequence length="324" mass="36205">MKPLVFVDRRLPEDVKHYLEQHCTIITWKPDEARSEQALLHYLSEAEGYFTSGSMKINDALLDAAPKLKVVSSMSVGYNHFDLAAMKARHIIGTHTPYILDDTVADLVFGLMLSCSRRIAELDRYIRNGQWQGNEGRKLFGLDVHHRKLGIIGMGRIGEAVAKRALYGFDMKVSYYARSRKPELEQRMDVSYESLDQLLASSDFIVLLTPLTPATKGLIGAEQFSRMQQHAIFINASRGATVDEQALIEALQTGKIAGAGLDVFMQEPLPLDHPFMKLDQVVMTPHIGSATDATRQQMAMLAARNLVNALQGSEDVHIVPELRQ</sequence>
<evidence type="ECO:0000256" key="4">
    <source>
        <dbReference type="ARBA" id="ARBA00052769"/>
    </source>
</evidence>
<dbReference type="CDD" id="cd05301">
    <property type="entry name" value="GDH"/>
    <property type="match status" value="1"/>
</dbReference>
<dbReference type="GO" id="GO:0005829">
    <property type="term" value="C:cytosol"/>
    <property type="evidence" value="ECO:0007669"/>
    <property type="project" value="TreeGrafter"/>
</dbReference>
<proteinExistence type="inferred from homology"/>
<comment type="catalytic activity">
    <reaction evidence="2">
        <text>(R)-glycerate + NAD(+) = 3-hydroxypyruvate + NADH + H(+)</text>
        <dbReference type="Rhea" id="RHEA:17905"/>
        <dbReference type="ChEBI" id="CHEBI:15378"/>
        <dbReference type="ChEBI" id="CHEBI:16659"/>
        <dbReference type="ChEBI" id="CHEBI:17180"/>
        <dbReference type="ChEBI" id="CHEBI:57540"/>
        <dbReference type="ChEBI" id="CHEBI:57945"/>
        <dbReference type="EC" id="1.1.1.81"/>
    </reaction>
</comment>
<evidence type="ECO:0000259" key="11">
    <source>
        <dbReference type="Pfam" id="PF02826"/>
    </source>
</evidence>
<evidence type="ECO:0000313" key="13">
    <source>
        <dbReference type="Proteomes" id="UP000683139"/>
    </source>
</evidence>
<dbReference type="InterPro" id="IPR036291">
    <property type="entry name" value="NAD(P)-bd_dom_sf"/>
</dbReference>
<feature type="domain" description="D-isomer specific 2-hydroxyacid dehydrogenase catalytic" evidence="10">
    <location>
        <begin position="6"/>
        <end position="319"/>
    </location>
</feature>
<evidence type="ECO:0000313" key="12">
    <source>
        <dbReference type="EMBL" id="GIP15459.1"/>
    </source>
</evidence>
<comment type="similarity">
    <text evidence="5">Belongs to the D-isomer specific 2-hydroxyacid dehydrogenase family. GhrB subfamily.</text>
</comment>
<dbReference type="GO" id="GO:0016618">
    <property type="term" value="F:hydroxypyruvate reductase [NAD(P)H] activity"/>
    <property type="evidence" value="ECO:0007669"/>
    <property type="project" value="UniProtKB-EC"/>
</dbReference>
<evidence type="ECO:0000256" key="2">
    <source>
        <dbReference type="ARBA" id="ARBA00051801"/>
    </source>
</evidence>
<evidence type="ECO:0000256" key="5">
    <source>
        <dbReference type="ARBA" id="ARBA00061278"/>
    </source>
</evidence>
<dbReference type="EC" id="1.1.1.79" evidence="6"/>